<dbReference type="Proteomes" id="UP001416393">
    <property type="component" value="Unassembled WGS sequence"/>
</dbReference>
<feature type="domain" description="Secretion system C-terminal sorting" evidence="3">
    <location>
        <begin position="154"/>
        <end position="210"/>
    </location>
</feature>
<organism evidence="4 5">
    <name type="scientific">Mariniflexile soesokkakense</name>
    <dbReference type="NCBI Taxonomy" id="1343160"/>
    <lineage>
        <taxon>Bacteria</taxon>
        <taxon>Pseudomonadati</taxon>
        <taxon>Bacteroidota</taxon>
        <taxon>Flavobacteriia</taxon>
        <taxon>Flavobacteriales</taxon>
        <taxon>Flavobacteriaceae</taxon>
        <taxon>Mariniflexile</taxon>
    </lineage>
</organism>
<evidence type="ECO:0000256" key="2">
    <source>
        <dbReference type="SAM" id="SignalP"/>
    </source>
</evidence>
<accession>A0ABV0AAM9</accession>
<dbReference type="Pfam" id="PF18962">
    <property type="entry name" value="Por_Secre_tail"/>
    <property type="match status" value="1"/>
</dbReference>
<evidence type="ECO:0000259" key="3">
    <source>
        <dbReference type="Pfam" id="PF18962"/>
    </source>
</evidence>
<keyword evidence="5" id="KW-1185">Reference proteome</keyword>
<dbReference type="InterPro" id="IPR026444">
    <property type="entry name" value="Secre_tail"/>
</dbReference>
<evidence type="ECO:0000313" key="4">
    <source>
        <dbReference type="EMBL" id="MEN3324033.1"/>
    </source>
</evidence>
<reference evidence="4 5" key="1">
    <citation type="submission" date="2024-01" db="EMBL/GenBank/DDBJ databases">
        <title>Mariniflexile litorale sp. nov., isolated from the shallow sediments of the Sea of Japan.</title>
        <authorList>
            <person name="Romanenko L."/>
            <person name="Bystritskaya E."/>
            <person name="Isaeva M."/>
        </authorList>
    </citation>
    <scope>NUCLEOTIDE SEQUENCE [LARGE SCALE GENOMIC DNA]</scope>
    <source>
        <strain evidence="4 5">KCTC 32427</strain>
    </source>
</reference>
<dbReference type="EMBL" id="JAZHYP010000004">
    <property type="protein sequence ID" value="MEN3324033.1"/>
    <property type="molecule type" value="Genomic_DNA"/>
</dbReference>
<protein>
    <submittedName>
        <fullName evidence="4">T9SS type A sorting domain-containing protein</fullName>
    </submittedName>
</protein>
<feature type="chain" id="PRO_5045177524" evidence="2">
    <location>
        <begin position="25"/>
        <end position="219"/>
    </location>
</feature>
<sequence length="219" mass="24469">MKPQTLSKGISTILCLFFAVLTQAQITSKPPQEKSNISNVETPNVIGSAGLNNTTNEIDMTAEILDDKGAVVTEKGFVYSTSENLPTVLDKKIVVEGNEEIFSSKLSDILINTIYYVRPYVITLRGASYGSLNRIDTSTQSNINVNLKVRLKTYPNPSTNYISLSGLMETKNYIIYNMTGKELVRGSISYNNKIDVRFLDNGLYLLKLDDFEIIKFIKE</sequence>
<evidence type="ECO:0000313" key="5">
    <source>
        <dbReference type="Proteomes" id="UP001416393"/>
    </source>
</evidence>
<dbReference type="RefSeq" id="WP_346241840.1">
    <property type="nucleotide sequence ID" value="NZ_JAZHYP010000004.1"/>
</dbReference>
<keyword evidence="1 2" id="KW-0732">Signal</keyword>
<proteinExistence type="predicted"/>
<comment type="caution">
    <text evidence="4">The sequence shown here is derived from an EMBL/GenBank/DDBJ whole genome shotgun (WGS) entry which is preliminary data.</text>
</comment>
<gene>
    <name evidence="4" type="ORF">VP395_09865</name>
</gene>
<feature type="signal peptide" evidence="2">
    <location>
        <begin position="1"/>
        <end position="24"/>
    </location>
</feature>
<name>A0ABV0AAM9_9FLAO</name>
<evidence type="ECO:0000256" key="1">
    <source>
        <dbReference type="ARBA" id="ARBA00022729"/>
    </source>
</evidence>
<dbReference type="NCBIfam" id="TIGR04183">
    <property type="entry name" value="Por_Secre_tail"/>
    <property type="match status" value="1"/>
</dbReference>